<evidence type="ECO:0000313" key="3">
    <source>
        <dbReference type="EMBL" id="OMP03434.1"/>
    </source>
</evidence>
<protein>
    <recommendedName>
        <fullName evidence="2">C2H2-type domain-containing protein</fullName>
    </recommendedName>
</protein>
<accession>A0A1R3K8Q1</accession>
<evidence type="ECO:0000259" key="2">
    <source>
        <dbReference type="PROSITE" id="PS50157"/>
    </source>
</evidence>
<keyword evidence="1" id="KW-0479">Metal-binding</keyword>
<comment type="caution">
    <text evidence="3">The sequence shown here is derived from an EMBL/GenBank/DDBJ whole genome shotgun (WGS) entry which is preliminary data.</text>
</comment>
<name>A0A1R3K8Q1_9ROSI</name>
<dbReference type="PROSITE" id="PS50157">
    <property type="entry name" value="ZINC_FINGER_C2H2_2"/>
    <property type="match status" value="1"/>
</dbReference>
<dbReference type="AlphaFoldDB" id="A0A1R3K8Q1"/>
<dbReference type="Proteomes" id="UP000187203">
    <property type="component" value="Unassembled WGS sequence"/>
</dbReference>
<evidence type="ECO:0000313" key="4">
    <source>
        <dbReference type="Proteomes" id="UP000187203"/>
    </source>
</evidence>
<proteinExistence type="predicted"/>
<keyword evidence="1" id="KW-0862">Zinc</keyword>
<dbReference type="OrthoDB" id="824947at2759"/>
<gene>
    <name evidence="3" type="ORF">COLO4_10423</name>
</gene>
<dbReference type="PROSITE" id="PS00028">
    <property type="entry name" value="ZINC_FINGER_C2H2_1"/>
    <property type="match status" value="1"/>
</dbReference>
<dbReference type="EMBL" id="AWUE01014506">
    <property type="protein sequence ID" value="OMP03434.1"/>
    <property type="molecule type" value="Genomic_DNA"/>
</dbReference>
<evidence type="ECO:0000256" key="1">
    <source>
        <dbReference type="PROSITE-ProRule" id="PRU00042"/>
    </source>
</evidence>
<keyword evidence="1" id="KW-0863">Zinc-finger</keyword>
<feature type="domain" description="C2H2-type" evidence="2">
    <location>
        <begin position="230"/>
        <end position="257"/>
    </location>
</feature>
<organism evidence="3 4">
    <name type="scientific">Corchorus olitorius</name>
    <dbReference type="NCBI Taxonomy" id="93759"/>
    <lineage>
        <taxon>Eukaryota</taxon>
        <taxon>Viridiplantae</taxon>
        <taxon>Streptophyta</taxon>
        <taxon>Embryophyta</taxon>
        <taxon>Tracheophyta</taxon>
        <taxon>Spermatophyta</taxon>
        <taxon>Magnoliopsida</taxon>
        <taxon>eudicotyledons</taxon>
        <taxon>Gunneridae</taxon>
        <taxon>Pentapetalae</taxon>
        <taxon>rosids</taxon>
        <taxon>malvids</taxon>
        <taxon>Malvales</taxon>
        <taxon>Malvaceae</taxon>
        <taxon>Grewioideae</taxon>
        <taxon>Apeibeae</taxon>
        <taxon>Corchorus</taxon>
    </lineage>
</organism>
<dbReference type="GO" id="GO:0008270">
    <property type="term" value="F:zinc ion binding"/>
    <property type="evidence" value="ECO:0007669"/>
    <property type="project" value="UniProtKB-KW"/>
</dbReference>
<dbReference type="InterPro" id="IPR013087">
    <property type="entry name" value="Znf_C2H2_type"/>
</dbReference>
<reference evidence="4" key="1">
    <citation type="submission" date="2013-09" db="EMBL/GenBank/DDBJ databases">
        <title>Corchorus olitorius genome sequencing.</title>
        <authorList>
            <person name="Alam M."/>
            <person name="Haque M.S."/>
            <person name="Islam M.S."/>
            <person name="Emdad E.M."/>
            <person name="Islam M.M."/>
            <person name="Ahmed B."/>
            <person name="Halim A."/>
            <person name="Hossen Q.M.M."/>
            <person name="Hossain M.Z."/>
            <person name="Ahmed R."/>
            <person name="Khan M.M."/>
            <person name="Islam R."/>
            <person name="Rashid M.M."/>
            <person name="Khan S.A."/>
            <person name="Rahman M.S."/>
            <person name="Alam M."/>
            <person name="Yahiya A.S."/>
            <person name="Khan M.S."/>
            <person name="Azam M.S."/>
            <person name="Haque T."/>
            <person name="Lashkar M.Z.H."/>
            <person name="Akhand A.I."/>
            <person name="Morshed G."/>
            <person name="Roy S."/>
            <person name="Uddin K.S."/>
            <person name="Rabeya T."/>
            <person name="Hossain A.S."/>
            <person name="Chowdhury A."/>
            <person name="Snigdha A.R."/>
            <person name="Mortoza M.S."/>
            <person name="Matin S.A."/>
            <person name="Hoque S.M.E."/>
            <person name="Islam M.K."/>
            <person name="Roy D.K."/>
            <person name="Haider R."/>
            <person name="Moosa M.M."/>
            <person name="Elias S.M."/>
            <person name="Hasan A.M."/>
            <person name="Jahan S."/>
            <person name="Shafiuddin M."/>
            <person name="Mahmood N."/>
            <person name="Shommy N.S."/>
        </authorList>
    </citation>
    <scope>NUCLEOTIDE SEQUENCE [LARGE SCALE GENOMIC DNA]</scope>
    <source>
        <strain evidence="4">cv. O-4</strain>
    </source>
</reference>
<sequence length="327" mass="36109">MAMNFNHCNSASSLGLSLGLGNEAIDLSLVLSPPDSNSGLNRLMMDGTTNGLNFDRIGQSGLITSTMERLFSANNGVRDQGIFPTNGGNGSGFTNQVMNPFPSLNSSRFLDHEANFNGFSPVKREPVFDSLPFYPMSQHSSSNQGLTLGWRNSDHNLNYSNNYMNFQERQDDEPIYAEPISQVPVAATASPQILGSNVTLEEMSDENDFECPVGYDGRTHSLRDNPDGKYGCPNCSAAFDTSQGFASHVQSHYQHETGDQRKRRMAAKCRRKRLRLVESPHGLTAVPDQSFKRRDYGKEKFADSFGNPIKESNNGRFGGVIIKEEPM</sequence>
<keyword evidence="4" id="KW-1185">Reference proteome</keyword>